<keyword evidence="7 8" id="KW-0275">Fatty acid biosynthesis</keyword>
<dbReference type="InterPro" id="IPR009081">
    <property type="entry name" value="PP-bd_ACP"/>
</dbReference>
<name>A0A8J6JFB7_9FIRM</name>
<comment type="subcellular location">
    <subcellularLocation>
        <location evidence="8">Cytoplasm</location>
    </subcellularLocation>
</comment>
<dbReference type="GO" id="GO:0000036">
    <property type="term" value="F:acyl carrier activity"/>
    <property type="evidence" value="ECO:0007669"/>
    <property type="project" value="UniProtKB-UniRule"/>
</dbReference>
<dbReference type="PROSITE" id="PS00012">
    <property type="entry name" value="PHOSPHOPANTETHEINE"/>
    <property type="match status" value="1"/>
</dbReference>
<dbReference type="InterPro" id="IPR020806">
    <property type="entry name" value="PKS_PP-bd"/>
</dbReference>
<accession>A0A8J6JFB7</accession>
<evidence type="ECO:0000256" key="3">
    <source>
        <dbReference type="ARBA" id="ARBA00022516"/>
    </source>
</evidence>
<evidence type="ECO:0000256" key="1">
    <source>
        <dbReference type="ARBA" id="ARBA00003180"/>
    </source>
</evidence>
<dbReference type="Pfam" id="PF00550">
    <property type="entry name" value="PP-binding"/>
    <property type="match status" value="1"/>
</dbReference>
<dbReference type="HAMAP" id="MF_01217">
    <property type="entry name" value="Acyl_carrier"/>
    <property type="match status" value="1"/>
</dbReference>
<organism evidence="10 11">
    <name type="scientific">Lawsonibacter faecis</name>
    <dbReference type="NCBI Taxonomy" id="2763052"/>
    <lineage>
        <taxon>Bacteria</taxon>
        <taxon>Bacillati</taxon>
        <taxon>Bacillota</taxon>
        <taxon>Clostridia</taxon>
        <taxon>Eubacteriales</taxon>
        <taxon>Oscillospiraceae</taxon>
        <taxon>Lawsonibacter</taxon>
    </lineage>
</organism>
<protein>
    <recommendedName>
        <fullName evidence="8">Acyl carrier protein</fullName>
        <shortName evidence="8">ACP</shortName>
    </recommendedName>
</protein>
<dbReference type="PROSITE" id="PS50075">
    <property type="entry name" value="CARRIER"/>
    <property type="match status" value="1"/>
</dbReference>
<reference evidence="10" key="1">
    <citation type="submission" date="2020-08" db="EMBL/GenBank/DDBJ databases">
        <title>Genome public.</title>
        <authorList>
            <person name="Liu C."/>
            <person name="Sun Q."/>
        </authorList>
    </citation>
    <scope>NUCLEOTIDE SEQUENCE</scope>
    <source>
        <strain evidence="10">NSJ-52</strain>
    </source>
</reference>
<dbReference type="SMART" id="SM00823">
    <property type="entry name" value="PKS_PP"/>
    <property type="match status" value="1"/>
</dbReference>
<dbReference type="GO" id="GO:0005829">
    <property type="term" value="C:cytosol"/>
    <property type="evidence" value="ECO:0007669"/>
    <property type="project" value="TreeGrafter"/>
</dbReference>
<evidence type="ECO:0000256" key="2">
    <source>
        <dbReference type="ARBA" id="ARBA00022450"/>
    </source>
</evidence>
<evidence type="ECO:0000313" key="11">
    <source>
        <dbReference type="Proteomes" id="UP000607645"/>
    </source>
</evidence>
<evidence type="ECO:0000256" key="7">
    <source>
        <dbReference type="ARBA" id="ARBA00023160"/>
    </source>
</evidence>
<keyword evidence="8" id="KW-0963">Cytoplasm</keyword>
<evidence type="ECO:0000313" key="10">
    <source>
        <dbReference type="EMBL" id="MBC5738526.1"/>
    </source>
</evidence>
<evidence type="ECO:0000256" key="6">
    <source>
        <dbReference type="ARBA" id="ARBA00023098"/>
    </source>
</evidence>
<comment type="similarity">
    <text evidence="8">Belongs to the acyl carrier protein (ACP) family.</text>
</comment>
<dbReference type="GO" id="GO:0009245">
    <property type="term" value="P:lipid A biosynthetic process"/>
    <property type="evidence" value="ECO:0007669"/>
    <property type="project" value="TreeGrafter"/>
</dbReference>
<keyword evidence="2 8" id="KW-0596">Phosphopantetheine</keyword>
<keyword evidence="3 8" id="KW-0444">Lipid biosynthesis</keyword>
<proteinExistence type="inferred from homology"/>
<dbReference type="InterPro" id="IPR003231">
    <property type="entry name" value="ACP"/>
</dbReference>
<feature type="domain" description="Carrier" evidence="9">
    <location>
        <begin position="1"/>
        <end position="74"/>
    </location>
</feature>
<dbReference type="PANTHER" id="PTHR20863">
    <property type="entry name" value="ACYL CARRIER PROTEIN"/>
    <property type="match status" value="1"/>
</dbReference>
<dbReference type="AlphaFoldDB" id="A0A8J6JFB7"/>
<comment type="function">
    <text evidence="1 8">Carrier of the growing fatty acid chain in fatty acid biosynthesis.</text>
</comment>
<dbReference type="GO" id="GO:0016020">
    <property type="term" value="C:membrane"/>
    <property type="evidence" value="ECO:0007669"/>
    <property type="project" value="GOC"/>
</dbReference>
<dbReference type="RefSeq" id="WP_155146845.1">
    <property type="nucleotide sequence ID" value="NZ_JACOPQ010000016.1"/>
</dbReference>
<dbReference type="InterPro" id="IPR036736">
    <property type="entry name" value="ACP-like_sf"/>
</dbReference>
<comment type="PTM">
    <text evidence="8">4'-phosphopantetheine is transferred from CoA to a specific serine of apo-ACP by AcpS. This modification is essential for activity because fatty acids are bound in thioester linkage to the sulfhydryl of the prosthetic group.</text>
</comment>
<keyword evidence="5 8" id="KW-0276">Fatty acid metabolism</keyword>
<dbReference type="SUPFAM" id="SSF47336">
    <property type="entry name" value="ACP-like"/>
    <property type="match status" value="1"/>
</dbReference>
<evidence type="ECO:0000256" key="5">
    <source>
        <dbReference type="ARBA" id="ARBA00022832"/>
    </source>
</evidence>
<feature type="modified residue" description="O-(pantetheine 4'-phosphoryl)serine" evidence="8">
    <location>
        <position position="34"/>
    </location>
</feature>
<dbReference type="InterPro" id="IPR006162">
    <property type="entry name" value="Ppantetheine_attach_site"/>
</dbReference>
<keyword evidence="4 8" id="KW-0597">Phosphoprotein</keyword>
<evidence type="ECO:0000256" key="4">
    <source>
        <dbReference type="ARBA" id="ARBA00022553"/>
    </source>
</evidence>
<dbReference type="PANTHER" id="PTHR20863:SF76">
    <property type="entry name" value="CARRIER DOMAIN-CONTAINING PROTEIN"/>
    <property type="match status" value="1"/>
</dbReference>
<comment type="caution">
    <text evidence="10">The sequence shown here is derived from an EMBL/GenBank/DDBJ whole genome shotgun (WGS) entry which is preliminary data.</text>
</comment>
<gene>
    <name evidence="8" type="primary">acpP</name>
    <name evidence="10" type="ORF">H8S62_16050</name>
</gene>
<dbReference type="GO" id="GO:0031177">
    <property type="term" value="F:phosphopantetheine binding"/>
    <property type="evidence" value="ECO:0007669"/>
    <property type="project" value="InterPro"/>
</dbReference>
<keyword evidence="11" id="KW-1185">Reference proteome</keyword>
<dbReference type="GO" id="GO:0000035">
    <property type="term" value="F:acyl binding"/>
    <property type="evidence" value="ECO:0007669"/>
    <property type="project" value="TreeGrafter"/>
</dbReference>
<comment type="pathway">
    <text evidence="8">Lipid metabolism; fatty acid biosynthesis.</text>
</comment>
<dbReference type="Proteomes" id="UP000607645">
    <property type="component" value="Unassembled WGS sequence"/>
</dbReference>
<dbReference type="SMART" id="SM01294">
    <property type="entry name" value="PKS_PP_betabranch"/>
    <property type="match status" value="1"/>
</dbReference>
<evidence type="ECO:0000256" key="8">
    <source>
        <dbReference type="HAMAP-Rule" id="MF_01217"/>
    </source>
</evidence>
<sequence length="74" mass="8190">MVFDAIAELLAEHNDCDASEITRDTTFAEMGVDSLDTVELVMKLEDKLDCEIELTAKVSTVGELVDFVEPLVQK</sequence>
<dbReference type="UniPathway" id="UPA00094"/>
<evidence type="ECO:0000259" key="9">
    <source>
        <dbReference type="PROSITE" id="PS50075"/>
    </source>
</evidence>
<dbReference type="EMBL" id="JACOPQ010000016">
    <property type="protein sequence ID" value="MBC5738526.1"/>
    <property type="molecule type" value="Genomic_DNA"/>
</dbReference>
<keyword evidence="6 8" id="KW-0443">Lipid metabolism</keyword>
<dbReference type="Gene3D" id="1.10.1200.10">
    <property type="entry name" value="ACP-like"/>
    <property type="match status" value="1"/>
</dbReference>